<protein>
    <recommendedName>
        <fullName evidence="1">Protein phosphatase</fullName>
        <ecNumber evidence="1">3.1.3.16</ecNumber>
    </recommendedName>
</protein>
<dbReference type="PANTHER" id="PTHR12320">
    <property type="entry name" value="PROTEIN PHOSPHATASE 2C"/>
    <property type="match status" value="1"/>
</dbReference>
<dbReference type="SMART" id="SM00331">
    <property type="entry name" value="PP2C_SIG"/>
    <property type="match status" value="1"/>
</dbReference>
<comment type="cofactor">
    <cofactor evidence="1">
        <name>Mn(2+)</name>
        <dbReference type="ChEBI" id="CHEBI:29035"/>
    </cofactor>
</comment>
<evidence type="ECO:0000256" key="1">
    <source>
        <dbReference type="RuleBase" id="RU366020"/>
    </source>
</evidence>
<keyword evidence="1" id="KW-0464">Manganese</keyword>
<dbReference type="SMART" id="SM00332">
    <property type="entry name" value="PP2Cc"/>
    <property type="match status" value="1"/>
</dbReference>
<comment type="cofactor">
    <cofactor evidence="1">
        <name>Mg(2+)</name>
        <dbReference type="ChEBI" id="CHEBI:18420"/>
    </cofactor>
</comment>
<dbReference type="AlphaFoldDB" id="A0A7S3PPY7"/>
<organism evidence="3">
    <name type="scientific">Aplanochytrium stocchinoi</name>
    <dbReference type="NCBI Taxonomy" id="215587"/>
    <lineage>
        <taxon>Eukaryota</taxon>
        <taxon>Sar</taxon>
        <taxon>Stramenopiles</taxon>
        <taxon>Bigyra</taxon>
        <taxon>Labyrinthulomycetes</taxon>
        <taxon>Thraustochytrida</taxon>
        <taxon>Thraustochytriidae</taxon>
        <taxon>Aplanochytrium</taxon>
    </lineage>
</organism>
<dbReference type="InterPro" id="IPR036457">
    <property type="entry name" value="PPM-type-like_dom_sf"/>
</dbReference>
<keyword evidence="1" id="KW-0460">Magnesium</keyword>
<proteinExistence type="inferred from homology"/>
<dbReference type="GO" id="GO:0046872">
    <property type="term" value="F:metal ion binding"/>
    <property type="evidence" value="ECO:0007669"/>
    <property type="project" value="UniProtKB-UniRule"/>
</dbReference>
<dbReference type="Gene3D" id="3.60.40.10">
    <property type="entry name" value="PPM-type phosphatase domain"/>
    <property type="match status" value="1"/>
</dbReference>
<dbReference type="InterPro" id="IPR039123">
    <property type="entry name" value="PPTC7"/>
</dbReference>
<evidence type="ECO:0000313" key="3">
    <source>
        <dbReference type="EMBL" id="CAE0446635.1"/>
    </source>
</evidence>
<dbReference type="EC" id="3.1.3.16" evidence="1"/>
<sequence length="390" mass="43233">MLGAVSTSAFPGRIIGGYFYRKLNLKRCRLRLSNNMNTENGLHEKNYYSHSKPVTTTSTSSCLWRHRLLIKHTQFQGFSTYSTSTINTSSSTNVKENKGKENKNLVFLSSVAFHPSPGKPNPLGEDATFIAEDRQALGVADGVGAWKQVNIDSGKYSRELMRNAKSYFEAQDKCRDPKMAMQLAYQLTKNKGTCTCCIVAIEGETLKTANFGDAGFLVLRPCLKHTDECFSIGKIPTLGSEDVEWTLLYKSFEMQHYFNCPVQMGTGSEDTPQSVADTLILPVRPGDILITATDGLFDNLYVNDIKTIIAKEPFLTSQDTDIRTCLEEWIHRVTEKIGAGAIATALSSVQRTPFSVQAKRAGLSYTGGKMDDITIITSFILESSYLVDDK</sequence>
<dbReference type="EMBL" id="HBIN01021687">
    <property type="protein sequence ID" value="CAE0446635.1"/>
    <property type="molecule type" value="Transcribed_RNA"/>
</dbReference>
<comment type="catalytic activity">
    <reaction evidence="1">
        <text>O-phospho-L-seryl-[protein] + H2O = L-seryl-[protein] + phosphate</text>
        <dbReference type="Rhea" id="RHEA:20629"/>
        <dbReference type="Rhea" id="RHEA-COMP:9863"/>
        <dbReference type="Rhea" id="RHEA-COMP:11604"/>
        <dbReference type="ChEBI" id="CHEBI:15377"/>
        <dbReference type="ChEBI" id="CHEBI:29999"/>
        <dbReference type="ChEBI" id="CHEBI:43474"/>
        <dbReference type="ChEBI" id="CHEBI:83421"/>
        <dbReference type="EC" id="3.1.3.16"/>
    </reaction>
</comment>
<accession>A0A7S3PPY7</accession>
<keyword evidence="1" id="KW-0904">Protein phosphatase</keyword>
<dbReference type="PROSITE" id="PS51746">
    <property type="entry name" value="PPM_2"/>
    <property type="match status" value="1"/>
</dbReference>
<comment type="catalytic activity">
    <reaction evidence="1">
        <text>O-phospho-L-threonyl-[protein] + H2O = L-threonyl-[protein] + phosphate</text>
        <dbReference type="Rhea" id="RHEA:47004"/>
        <dbReference type="Rhea" id="RHEA-COMP:11060"/>
        <dbReference type="Rhea" id="RHEA-COMP:11605"/>
        <dbReference type="ChEBI" id="CHEBI:15377"/>
        <dbReference type="ChEBI" id="CHEBI:30013"/>
        <dbReference type="ChEBI" id="CHEBI:43474"/>
        <dbReference type="ChEBI" id="CHEBI:61977"/>
        <dbReference type="EC" id="3.1.3.16"/>
    </reaction>
</comment>
<reference evidence="3" key="1">
    <citation type="submission" date="2021-01" db="EMBL/GenBank/DDBJ databases">
        <authorList>
            <person name="Corre E."/>
            <person name="Pelletier E."/>
            <person name="Niang G."/>
            <person name="Scheremetjew M."/>
            <person name="Finn R."/>
            <person name="Kale V."/>
            <person name="Holt S."/>
            <person name="Cochrane G."/>
            <person name="Meng A."/>
            <person name="Brown T."/>
            <person name="Cohen L."/>
        </authorList>
    </citation>
    <scope>NUCLEOTIDE SEQUENCE</scope>
    <source>
        <strain evidence="3">GSBS06</strain>
    </source>
</reference>
<gene>
    <name evidence="3" type="ORF">ASTO00021_LOCUS16626</name>
</gene>
<name>A0A7S3PPY7_9STRA</name>
<dbReference type="InterPro" id="IPR001932">
    <property type="entry name" value="PPM-type_phosphatase-like_dom"/>
</dbReference>
<dbReference type="GO" id="GO:0004722">
    <property type="term" value="F:protein serine/threonine phosphatase activity"/>
    <property type="evidence" value="ECO:0007669"/>
    <property type="project" value="UniProtKB-EC"/>
</dbReference>
<dbReference type="PANTHER" id="PTHR12320:SF1">
    <property type="entry name" value="PROTEIN PHOSPHATASE PTC7 HOMOLOG"/>
    <property type="match status" value="1"/>
</dbReference>
<feature type="domain" description="PPM-type phosphatase" evidence="2">
    <location>
        <begin position="110"/>
        <end position="380"/>
    </location>
</feature>
<dbReference type="SUPFAM" id="SSF81606">
    <property type="entry name" value="PP2C-like"/>
    <property type="match status" value="1"/>
</dbReference>
<keyword evidence="1" id="KW-0479">Metal-binding</keyword>
<evidence type="ECO:0000259" key="2">
    <source>
        <dbReference type="PROSITE" id="PS51746"/>
    </source>
</evidence>
<keyword evidence="1" id="KW-0378">Hydrolase</keyword>
<comment type="similarity">
    <text evidence="1">Belongs to the PP2C family.</text>
</comment>